<reference evidence="3" key="1">
    <citation type="journal article" date="2014" name="Int. J. Syst. Evol. Microbiol.">
        <title>Complete genome sequence of Corynebacterium casei LMG S-19264T (=DSM 44701T), isolated from a smear-ripened cheese.</title>
        <authorList>
            <consortium name="US DOE Joint Genome Institute (JGI-PGF)"/>
            <person name="Walter F."/>
            <person name="Albersmeier A."/>
            <person name="Kalinowski J."/>
            <person name="Ruckert C."/>
        </authorList>
    </citation>
    <scope>NUCLEOTIDE SEQUENCE</scope>
    <source>
        <strain evidence="3">CGMCC 1.15958</strain>
    </source>
</reference>
<dbReference type="InterPro" id="IPR010982">
    <property type="entry name" value="Lambda_DNA-bd_dom_sf"/>
</dbReference>
<gene>
    <name evidence="3" type="ORF">GCM10011514_35230</name>
</gene>
<dbReference type="SMART" id="SM00530">
    <property type="entry name" value="HTH_XRE"/>
    <property type="match status" value="1"/>
</dbReference>
<evidence type="ECO:0000313" key="4">
    <source>
        <dbReference type="Proteomes" id="UP000609064"/>
    </source>
</evidence>
<dbReference type="EMBL" id="BMKK01000007">
    <property type="protein sequence ID" value="GGD68055.1"/>
    <property type="molecule type" value="Genomic_DNA"/>
</dbReference>
<dbReference type="AlphaFoldDB" id="A0A916YZ23"/>
<dbReference type="Gene3D" id="1.10.260.40">
    <property type="entry name" value="lambda repressor-like DNA-binding domains"/>
    <property type="match status" value="1"/>
</dbReference>
<evidence type="ECO:0000313" key="3">
    <source>
        <dbReference type="EMBL" id="GGD68055.1"/>
    </source>
</evidence>
<dbReference type="PANTHER" id="PTHR46558">
    <property type="entry name" value="TRACRIPTIONAL REGULATORY PROTEIN-RELATED-RELATED"/>
    <property type="match status" value="1"/>
</dbReference>
<proteinExistence type="predicted"/>
<name>A0A916YZ23_9BACT</name>
<dbReference type="CDD" id="cd00093">
    <property type="entry name" value="HTH_XRE"/>
    <property type="match status" value="1"/>
</dbReference>
<dbReference type="SUPFAM" id="SSF47413">
    <property type="entry name" value="lambda repressor-like DNA-binding domains"/>
    <property type="match status" value="1"/>
</dbReference>
<reference evidence="3" key="2">
    <citation type="submission" date="2020-09" db="EMBL/GenBank/DDBJ databases">
        <authorList>
            <person name="Sun Q."/>
            <person name="Zhou Y."/>
        </authorList>
    </citation>
    <scope>NUCLEOTIDE SEQUENCE</scope>
    <source>
        <strain evidence="3">CGMCC 1.15958</strain>
    </source>
</reference>
<feature type="domain" description="HTH cro/C1-type" evidence="2">
    <location>
        <begin position="7"/>
        <end position="61"/>
    </location>
</feature>
<evidence type="ECO:0000256" key="1">
    <source>
        <dbReference type="ARBA" id="ARBA00023125"/>
    </source>
</evidence>
<dbReference type="Pfam" id="PF01381">
    <property type="entry name" value="HTH_3"/>
    <property type="match status" value="1"/>
</dbReference>
<dbReference type="Proteomes" id="UP000609064">
    <property type="component" value="Unassembled WGS sequence"/>
</dbReference>
<accession>A0A916YZ23</accession>
<evidence type="ECO:0000259" key="2">
    <source>
        <dbReference type="PROSITE" id="PS50943"/>
    </source>
</evidence>
<dbReference type="PROSITE" id="PS50943">
    <property type="entry name" value="HTH_CROC1"/>
    <property type="match status" value="1"/>
</dbReference>
<keyword evidence="1" id="KW-0238">DNA-binding</keyword>
<protein>
    <recommendedName>
        <fullName evidence="2">HTH cro/C1-type domain-containing protein</fullName>
    </recommendedName>
</protein>
<organism evidence="3 4">
    <name type="scientific">Emticicia aquatilis</name>
    <dbReference type="NCBI Taxonomy" id="1537369"/>
    <lineage>
        <taxon>Bacteria</taxon>
        <taxon>Pseudomonadati</taxon>
        <taxon>Bacteroidota</taxon>
        <taxon>Cytophagia</taxon>
        <taxon>Cytophagales</taxon>
        <taxon>Leadbetterellaceae</taxon>
        <taxon>Emticicia</taxon>
    </lineage>
</organism>
<dbReference type="InterPro" id="IPR001387">
    <property type="entry name" value="Cro/C1-type_HTH"/>
</dbReference>
<sequence length="124" mass="14412">MNTGDKIRNIRLQKGYSQENMADMLGISTTAYGDIERNKTELTISRATEIAKVLSVGIVDLMDIELHPVDFSMEKLQLENEKLKAEVEKWQMAAAYWHEKYENRFTGNVMRIITEEPERRKIGF</sequence>
<keyword evidence="4" id="KW-1185">Reference proteome</keyword>
<dbReference type="RefSeq" id="WP_188767843.1">
    <property type="nucleotide sequence ID" value="NZ_BMKK01000007.1"/>
</dbReference>
<dbReference type="GO" id="GO:0003677">
    <property type="term" value="F:DNA binding"/>
    <property type="evidence" value="ECO:0007669"/>
    <property type="project" value="UniProtKB-KW"/>
</dbReference>
<comment type="caution">
    <text evidence="3">The sequence shown here is derived from an EMBL/GenBank/DDBJ whole genome shotgun (WGS) entry which is preliminary data.</text>
</comment>
<dbReference type="PANTHER" id="PTHR46558:SF14">
    <property type="entry name" value="HTH-TYPE TRANSCRIPTIONAL REGULATOR ANSR"/>
    <property type="match status" value="1"/>
</dbReference>